<sequence length="687" mass="78106">MRDYMDKLLMLANKIRMLGEEFSDTRVVEKSLVTLPERFESKISSLEESRDLSIITLAELINALQAQEQRRAYRKEKIIEEAFQVKEVDQAQGGNKGKKQWSKKNNKKEENNSSGGNKGKHPPCPYWHANSWGIWKGSSDDWLIDNGCTNHMSFDESLFNIVNKSEVSRVRIGNGQYIEVKGKETVAIKGSAGMTYNRGAATVCGVCQLGKQARLSFPVNKVWRAVEKLQLIHTNACGPMRTASLSGNRVKVIRSDNGTEYTTDKFVKFCEAAGIEHQLTATYSPQQNEVGEKRNRTIMEMVTNQGFKGKKHILKPDARKEKLDQKAEYGVFVGYSNLTKATRRNWDKVEPEQAYTEEKEPELQVDDVIDDKPIRAMEEEIKMAHKNQTWELVDKPLHKKAIGVKWVYRTKLNADGSVNKYMVRLVIKGYAQLFGVDFSETFAPVARLDTIRLLIAFATPKQWRIYQLDVKSNAELVKQFKAHLMQAFEMTDLGEMTFLLGLEIQQLQQGIFIGQQKYAKEVLKKFNMKDCKSLCTPLAQNEKFSKDDGAEKADEGLYRSIIGCLIYLTATRPDIMCLAGSCDDMRSTSGYMFSLGSGCFCWSSKKHEIIAQSTAEAEYVAAAVVINQALWLRRLMTDLKMVQDVATRIFVDNQAAIAIFNNLVFHSKAKHFKISIILLEKSRRMMK</sequence>
<dbReference type="InterPro" id="IPR012337">
    <property type="entry name" value="RNaseH-like_sf"/>
</dbReference>
<dbReference type="CDD" id="cd09272">
    <property type="entry name" value="RNase_HI_RT_Ty1"/>
    <property type="match status" value="1"/>
</dbReference>
<dbReference type="GO" id="GO:0003676">
    <property type="term" value="F:nucleic acid binding"/>
    <property type="evidence" value="ECO:0007669"/>
    <property type="project" value="InterPro"/>
</dbReference>
<proteinExistence type="predicted"/>
<dbReference type="Proteomes" id="UP000288805">
    <property type="component" value="Unassembled WGS sequence"/>
</dbReference>
<evidence type="ECO:0000313" key="5">
    <source>
        <dbReference type="Proteomes" id="UP000288805"/>
    </source>
</evidence>
<dbReference type="PANTHER" id="PTHR11439:SF503">
    <property type="entry name" value="CYSTEINE-RICH RLK (RECEPTOR-LIKE PROTEIN KINASE) 8"/>
    <property type="match status" value="1"/>
</dbReference>
<dbReference type="GO" id="GO:0015074">
    <property type="term" value="P:DNA integration"/>
    <property type="evidence" value="ECO:0007669"/>
    <property type="project" value="InterPro"/>
</dbReference>
<accession>A0A438K547</accession>
<dbReference type="InterPro" id="IPR043502">
    <property type="entry name" value="DNA/RNA_pol_sf"/>
</dbReference>
<evidence type="ECO:0000259" key="3">
    <source>
        <dbReference type="PROSITE" id="PS50994"/>
    </source>
</evidence>
<name>A0A438K547_VITVI</name>
<dbReference type="InterPro" id="IPR054722">
    <property type="entry name" value="PolX-like_BBD"/>
</dbReference>
<protein>
    <submittedName>
        <fullName evidence="4">Retrovirus-related Pol polyprotein from transposon TNT 1-94</fullName>
    </submittedName>
</protein>
<evidence type="ECO:0000256" key="1">
    <source>
        <dbReference type="ARBA" id="ARBA00022750"/>
    </source>
</evidence>
<dbReference type="Pfam" id="PF14223">
    <property type="entry name" value="Retrotran_gag_2"/>
    <property type="match status" value="1"/>
</dbReference>
<dbReference type="Pfam" id="PF22936">
    <property type="entry name" value="Pol_BBD"/>
    <property type="match status" value="1"/>
</dbReference>
<organism evidence="4 5">
    <name type="scientific">Vitis vinifera</name>
    <name type="common">Grape</name>
    <dbReference type="NCBI Taxonomy" id="29760"/>
    <lineage>
        <taxon>Eukaryota</taxon>
        <taxon>Viridiplantae</taxon>
        <taxon>Streptophyta</taxon>
        <taxon>Embryophyta</taxon>
        <taxon>Tracheophyta</taxon>
        <taxon>Spermatophyta</taxon>
        <taxon>Magnoliopsida</taxon>
        <taxon>eudicotyledons</taxon>
        <taxon>Gunneridae</taxon>
        <taxon>Pentapetalae</taxon>
        <taxon>rosids</taxon>
        <taxon>Vitales</taxon>
        <taxon>Vitaceae</taxon>
        <taxon>Viteae</taxon>
        <taxon>Vitis</taxon>
    </lineage>
</organism>
<dbReference type="InterPro" id="IPR036397">
    <property type="entry name" value="RNaseH_sf"/>
</dbReference>
<keyword evidence="1" id="KW-0064">Aspartyl protease</keyword>
<comment type="caution">
    <text evidence="4">The sequence shown here is derived from an EMBL/GenBank/DDBJ whole genome shotgun (WGS) entry which is preliminary data.</text>
</comment>
<dbReference type="Gene3D" id="3.30.420.10">
    <property type="entry name" value="Ribonuclease H-like superfamily/Ribonuclease H"/>
    <property type="match status" value="1"/>
</dbReference>
<dbReference type="InterPro" id="IPR001584">
    <property type="entry name" value="Integrase_cat-core"/>
</dbReference>
<dbReference type="InterPro" id="IPR013103">
    <property type="entry name" value="RVT_2"/>
</dbReference>
<keyword evidence="1" id="KW-0378">Hydrolase</keyword>
<reference evidence="4 5" key="1">
    <citation type="journal article" date="2018" name="PLoS Genet.">
        <title>Population sequencing reveals clonal diversity and ancestral inbreeding in the grapevine cultivar Chardonnay.</title>
        <authorList>
            <person name="Roach M.J."/>
            <person name="Johnson D.L."/>
            <person name="Bohlmann J."/>
            <person name="van Vuuren H.J."/>
            <person name="Jones S.J."/>
            <person name="Pretorius I.S."/>
            <person name="Schmidt S.A."/>
            <person name="Borneman A.R."/>
        </authorList>
    </citation>
    <scope>NUCLEOTIDE SEQUENCE [LARGE SCALE GENOMIC DNA]</scope>
    <source>
        <strain evidence="5">cv. Chardonnay</strain>
        <tissue evidence="4">Leaf</tissue>
    </source>
</reference>
<gene>
    <name evidence="4" type="primary">POLX_1934</name>
    <name evidence="4" type="ORF">CK203_014469</name>
</gene>
<evidence type="ECO:0000256" key="2">
    <source>
        <dbReference type="SAM" id="MobiDB-lite"/>
    </source>
</evidence>
<feature type="domain" description="Integrase catalytic" evidence="3">
    <location>
        <begin position="251"/>
        <end position="359"/>
    </location>
</feature>
<dbReference type="EMBL" id="QGNW01000016">
    <property type="protein sequence ID" value="RVX16325.1"/>
    <property type="molecule type" value="Genomic_DNA"/>
</dbReference>
<keyword evidence="1" id="KW-0645">Protease</keyword>
<evidence type="ECO:0000313" key="4">
    <source>
        <dbReference type="EMBL" id="RVX16325.1"/>
    </source>
</evidence>
<dbReference type="SUPFAM" id="SSF53098">
    <property type="entry name" value="Ribonuclease H-like"/>
    <property type="match status" value="1"/>
</dbReference>
<dbReference type="AlphaFoldDB" id="A0A438K547"/>
<feature type="compositionally biased region" description="Basic residues" evidence="2">
    <location>
        <begin position="96"/>
        <end position="106"/>
    </location>
</feature>
<dbReference type="GO" id="GO:0004190">
    <property type="term" value="F:aspartic-type endopeptidase activity"/>
    <property type="evidence" value="ECO:0007669"/>
    <property type="project" value="UniProtKB-KW"/>
</dbReference>
<dbReference type="SUPFAM" id="SSF56672">
    <property type="entry name" value="DNA/RNA polymerases"/>
    <property type="match status" value="1"/>
</dbReference>
<dbReference type="Pfam" id="PF07727">
    <property type="entry name" value="RVT_2"/>
    <property type="match status" value="1"/>
</dbReference>
<feature type="region of interest" description="Disordered" evidence="2">
    <location>
        <begin position="90"/>
        <end position="122"/>
    </location>
</feature>
<dbReference type="PROSITE" id="PS50994">
    <property type="entry name" value="INTEGRASE"/>
    <property type="match status" value="1"/>
</dbReference>
<dbReference type="PANTHER" id="PTHR11439">
    <property type="entry name" value="GAG-POL-RELATED RETROTRANSPOSON"/>
    <property type="match status" value="1"/>
</dbReference>